<dbReference type="AlphaFoldDB" id="A0A1R1YD84"/>
<evidence type="ECO:0000256" key="7">
    <source>
        <dbReference type="SAM" id="SignalP"/>
    </source>
</evidence>
<evidence type="ECO:0000256" key="1">
    <source>
        <dbReference type="ARBA" id="ARBA00004167"/>
    </source>
</evidence>
<dbReference type="OrthoDB" id="29460at2759"/>
<sequence>MKFFGLAISALTLVTELTNAFECGKIDVNGTTIDLTSIDKDFDVTIENSTPPTKNKISYAFNPCKPLKQNSELPEADRCKKDAWACRSVTNIKNDESRIIEVSAIASEDKNNSPSIFYLERLEFTESAESSVNFKLFTKSICEFMKKPAEKKPDDKKPDDKAPGDKKPDDKAPDDKKPDDKAPGDKKPEDINSGMGLFSFLYYL</sequence>
<evidence type="ECO:0000256" key="4">
    <source>
        <dbReference type="ARBA" id="ARBA00022989"/>
    </source>
</evidence>
<dbReference type="Gene3D" id="2.70.130.10">
    <property type="entry name" value="Mannose-6-phosphate receptor binding domain"/>
    <property type="match status" value="1"/>
</dbReference>
<dbReference type="InterPro" id="IPR018939">
    <property type="entry name" value="Autophagy-rel_prot_27"/>
</dbReference>
<dbReference type="Pfam" id="PF09451">
    <property type="entry name" value="ATG27"/>
    <property type="match status" value="1"/>
</dbReference>
<evidence type="ECO:0000313" key="9">
    <source>
        <dbReference type="Proteomes" id="UP000187429"/>
    </source>
</evidence>
<keyword evidence="4" id="KW-1133">Transmembrane helix</keyword>
<protein>
    <submittedName>
        <fullName evidence="8">Uncharacterized protein</fullName>
    </submittedName>
</protein>
<dbReference type="InterPro" id="IPR009011">
    <property type="entry name" value="Man6P_isomerase_rcpt-bd_dom_sf"/>
</dbReference>
<keyword evidence="2" id="KW-0812">Transmembrane</keyword>
<proteinExistence type="predicted"/>
<comment type="caution">
    <text evidence="8">The sequence shown here is derived from an EMBL/GenBank/DDBJ whole genome shotgun (WGS) entry which is preliminary data.</text>
</comment>
<feature type="signal peptide" evidence="7">
    <location>
        <begin position="1"/>
        <end position="20"/>
    </location>
</feature>
<comment type="subcellular location">
    <subcellularLocation>
        <location evidence="1">Membrane</location>
        <topology evidence="1">Single-pass membrane protein</topology>
    </subcellularLocation>
</comment>
<name>A0A1R1YD84_9FUNG</name>
<dbReference type="GO" id="GO:0016020">
    <property type="term" value="C:membrane"/>
    <property type="evidence" value="ECO:0007669"/>
    <property type="project" value="UniProtKB-SubCell"/>
</dbReference>
<keyword evidence="5" id="KW-0472">Membrane</keyword>
<evidence type="ECO:0000313" key="8">
    <source>
        <dbReference type="EMBL" id="OMJ24646.1"/>
    </source>
</evidence>
<feature type="compositionally biased region" description="Basic and acidic residues" evidence="6">
    <location>
        <begin position="148"/>
        <end position="190"/>
    </location>
</feature>
<dbReference type="Proteomes" id="UP000187429">
    <property type="component" value="Unassembled WGS sequence"/>
</dbReference>
<evidence type="ECO:0000256" key="6">
    <source>
        <dbReference type="SAM" id="MobiDB-lite"/>
    </source>
</evidence>
<dbReference type="EMBL" id="LSSM01001788">
    <property type="protein sequence ID" value="OMJ24646.1"/>
    <property type="molecule type" value="Genomic_DNA"/>
</dbReference>
<organism evidence="8 9">
    <name type="scientific">Smittium culicis</name>
    <dbReference type="NCBI Taxonomy" id="133412"/>
    <lineage>
        <taxon>Eukaryota</taxon>
        <taxon>Fungi</taxon>
        <taxon>Fungi incertae sedis</taxon>
        <taxon>Zoopagomycota</taxon>
        <taxon>Kickxellomycotina</taxon>
        <taxon>Harpellomycetes</taxon>
        <taxon>Harpellales</taxon>
        <taxon>Legeriomycetaceae</taxon>
        <taxon>Smittium</taxon>
    </lineage>
</organism>
<accession>A0A1R1YD84</accession>
<keyword evidence="9" id="KW-1185">Reference proteome</keyword>
<evidence type="ECO:0000256" key="2">
    <source>
        <dbReference type="ARBA" id="ARBA00022692"/>
    </source>
</evidence>
<reference evidence="9" key="1">
    <citation type="submission" date="2017-01" db="EMBL/GenBank/DDBJ databases">
        <authorList>
            <person name="Wang Y."/>
            <person name="White M."/>
            <person name="Kvist S."/>
            <person name="Moncalvo J.-M."/>
        </authorList>
    </citation>
    <scope>NUCLEOTIDE SEQUENCE [LARGE SCALE GENOMIC DNA]</scope>
    <source>
        <strain evidence="9">ID-206-W2</strain>
    </source>
</reference>
<evidence type="ECO:0000256" key="5">
    <source>
        <dbReference type="ARBA" id="ARBA00023136"/>
    </source>
</evidence>
<keyword evidence="3 7" id="KW-0732">Signal</keyword>
<feature type="chain" id="PRO_5013272120" evidence="7">
    <location>
        <begin position="21"/>
        <end position="204"/>
    </location>
</feature>
<evidence type="ECO:0000256" key="3">
    <source>
        <dbReference type="ARBA" id="ARBA00022729"/>
    </source>
</evidence>
<feature type="region of interest" description="Disordered" evidence="6">
    <location>
        <begin position="148"/>
        <end position="195"/>
    </location>
</feature>
<gene>
    <name evidence="8" type="ORF">AYI69_g4555</name>
</gene>